<dbReference type="SUPFAM" id="SSF52343">
    <property type="entry name" value="Ferredoxin reductase-like, C-terminal NADP-linked domain"/>
    <property type="match status" value="1"/>
</dbReference>
<evidence type="ECO:0000256" key="4">
    <source>
        <dbReference type="ARBA" id="ARBA00022630"/>
    </source>
</evidence>
<dbReference type="PANTHER" id="PTHR19384:SF84">
    <property type="entry name" value="METHIONINE SYNTHASE REDUCTASE"/>
    <property type="match status" value="1"/>
</dbReference>
<dbReference type="AlphaFoldDB" id="A0A7S3Q8M7"/>
<dbReference type="PROSITE" id="PS50902">
    <property type="entry name" value="FLAVODOXIN_LIKE"/>
    <property type="match status" value="2"/>
</dbReference>
<dbReference type="InterPro" id="IPR017927">
    <property type="entry name" value="FAD-bd_FR_type"/>
</dbReference>
<keyword evidence="8" id="KW-0521">NADP</keyword>
<dbReference type="GO" id="GO:0050667">
    <property type="term" value="P:homocysteine metabolic process"/>
    <property type="evidence" value="ECO:0007669"/>
    <property type="project" value="TreeGrafter"/>
</dbReference>
<dbReference type="EMBL" id="HBIO01018575">
    <property type="protein sequence ID" value="CAE0469414.1"/>
    <property type="molecule type" value="Transcribed_RNA"/>
</dbReference>
<dbReference type="Gene3D" id="2.40.30.10">
    <property type="entry name" value="Translation factors"/>
    <property type="match status" value="1"/>
</dbReference>
<evidence type="ECO:0000256" key="7">
    <source>
        <dbReference type="ARBA" id="ARBA00022827"/>
    </source>
</evidence>
<reference evidence="16" key="1">
    <citation type="submission" date="2021-01" db="EMBL/GenBank/DDBJ databases">
        <authorList>
            <person name="Corre E."/>
            <person name="Pelletier E."/>
            <person name="Niang G."/>
            <person name="Scheremetjew M."/>
            <person name="Finn R."/>
            <person name="Kale V."/>
            <person name="Holt S."/>
            <person name="Cochrane G."/>
            <person name="Meng A."/>
            <person name="Brown T."/>
            <person name="Cohen L."/>
        </authorList>
    </citation>
    <scope>NUCLEOTIDE SEQUENCE</scope>
    <source>
        <strain evidence="16">MM31A-1</strain>
    </source>
</reference>
<dbReference type="InterPro" id="IPR001709">
    <property type="entry name" value="Flavoprot_Pyr_Nucl_cyt_Rdtase"/>
</dbReference>
<evidence type="ECO:0000256" key="1">
    <source>
        <dbReference type="ARBA" id="ARBA00001917"/>
    </source>
</evidence>
<comment type="cofactor">
    <cofactor evidence="1">
        <name>FMN</name>
        <dbReference type="ChEBI" id="CHEBI:58210"/>
    </cofactor>
</comment>
<dbReference type="InterPro" id="IPR003097">
    <property type="entry name" value="CysJ-like_FAD-binding"/>
</dbReference>
<keyword evidence="9" id="KW-0560">Oxidoreductase</keyword>
<keyword evidence="10" id="KW-0486">Methionine biosynthesis</keyword>
<evidence type="ECO:0000259" key="15">
    <source>
        <dbReference type="PROSITE" id="PS51384"/>
    </source>
</evidence>
<gene>
    <name evidence="16" type="ORF">CDEB00056_LOCUS14267</name>
</gene>
<keyword evidence="4" id="KW-0285">Flavoprotein</keyword>
<dbReference type="InterPro" id="IPR017938">
    <property type="entry name" value="Riboflavin_synthase-like_b-brl"/>
</dbReference>
<evidence type="ECO:0000256" key="8">
    <source>
        <dbReference type="ARBA" id="ARBA00022857"/>
    </source>
</evidence>
<evidence type="ECO:0000256" key="11">
    <source>
        <dbReference type="ARBA" id="ARBA00039088"/>
    </source>
</evidence>
<evidence type="ECO:0000256" key="6">
    <source>
        <dbReference type="ARBA" id="ARBA00022691"/>
    </source>
</evidence>
<keyword evidence="3" id="KW-0028">Amino-acid biosynthesis</keyword>
<evidence type="ECO:0000259" key="14">
    <source>
        <dbReference type="PROSITE" id="PS50902"/>
    </source>
</evidence>
<dbReference type="InterPro" id="IPR023173">
    <property type="entry name" value="NADPH_Cyt_P450_Rdtase_alpha"/>
</dbReference>
<feature type="region of interest" description="Disordered" evidence="13">
    <location>
        <begin position="180"/>
        <end position="223"/>
    </location>
</feature>
<dbReference type="Gene3D" id="1.20.990.10">
    <property type="entry name" value="NADPH-cytochrome p450 Reductase, Chain A, domain 3"/>
    <property type="match status" value="1"/>
</dbReference>
<dbReference type="GO" id="GO:0010181">
    <property type="term" value="F:FMN binding"/>
    <property type="evidence" value="ECO:0007669"/>
    <property type="project" value="InterPro"/>
</dbReference>
<dbReference type="InterPro" id="IPR001433">
    <property type="entry name" value="OxRdtase_FAD/NAD-bd"/>
</dbReference>
<feature type="domain" description="Flavodoxin-like" evidence="14">
    <location>
        <begin position="6"/>
        <end position="169"/>
    </location>
</feature>
<evidence type="ECO:0000256" key="9">
    <source>
        <dbReference type="ARBA" id="ARBA00023002"/>
    </source>
</evidence>
<dbReference type="PROSITE" id="PS51384">
    <property type="entry name" value="FAD_FR"/>
    <property type="match status" value="1"/>
</dbReference>
<dbReference type="GO" id="GO:0030586">
    <property type="term" value="F:[methionine synthase] reductase (NADPH) activity"/>
    <property type="evidence" value="ECO:0007669"/>
    <property type="project" value="UniProtKB-EC"/>
</dbReference>
<dbReference type="EC" id="1.16.1.8" evidence="11"/>
<dbReference type="PRINTS" id="PR00369">
    <property type="entry name" value="FLAVODOXIN"/>
</dbReference>
<dbReference type="Pfam" id="PF00667">
    <property type="entry name" value="FAD_binding_1"/>
    <property type="match status" value="1"/>
</dbReference>
<keyword evidence="6" id="KW-0949">S-adenosyl-L-methionine</keyword>
<comment type="cofactor">
    <cofactor evidence="2">
        <name>FAD</name>
        <dbReference type="ChEBI" id="CHEBI:57692"/>
    </cofactor>
</comment>
<evidence type="ECO:0000313" key="16">
    <source>
        <dbReference type="EMBL" id="CAE0469414.1"/>
    </source>
</evidence>
<dbReference type="InterPro" id="IPR001094">
    <property type="entry name" value="Flavdoxin-like"/>
</dbReference>
<evidence type="ECO:0000256" key="2">
    <source>
        <dbReference type="ARBA" id="ARBA00001974"/>
    </source>
</evidence>
<dbReference type="Pfam" id="PF00175">
    <property type="entry name" value="NAD_binding_1"/>
    <property type="match status" value="1"/>
</dbReference>
<organism evidence="16">
    <name type="scientific">Chaetoceros debilis</name>
    <dbReference type="NCBI Taxonomy" id="122233"/>
    <lineage>
        <taxon>Eukaryota</taxon>
        <taxon>Sar</taxon>
        <taxon>Stramenopiles</taxon>
        <taxon>Ochrophyta</taxon>
        <taxon>Bacillariophyta</taxon>
        <taxon>Coscinodiscophyceae</taxon>
        <taxon>Chaetocerotophycidae</taxon>
        <taxon>Chaetocerotales</taxon>
        <taxon>Chaetocerotaceae</taxon>
        <taxon>Chaetoceros</taxon>
    </lineage>
</organism>
<protein>
    <recommendedName>
        <fullName evidence="12">Methionine synthase reductase</fullName>
        <ecNumber evidence="11">1.16.1.8</ecNumber>
    </recommendedName>
</protein>
<dbReference type="GO" id="GO:0005829">
    <property type="term" value="C:cytosol"/>
    <property type="evidence" value="ECO:0007669"/>
    <property type="project" value="TreeGrafter"/>
</dbReference>
<dbReference type="InterPro" id="IPR008254">
    <property type="entry name" value="Flavodoxin/NO_synth"/>
</dbReference>
<evidence type="ECO:0000256" key="13">
    <source>
        <dbReference type="SAM" id="MobiDB-lite"/>
    </source>
</evidence>
<dbReference type="InterPro" id="IPR039261">
    <property type="entry name" value="FNR_nucleotide-bd"/>
</dbReference>
<evidence type="ECO:0000256" key="10">
    <source>
        <dbReference type="ARBA" id="ARBA00023167"/>
    </source>
</evidence>
<dbReference type="Gene3D" id="3.40.50.360">
    <property type="match status" value="2"/>
</dbReference>
<feature type="domain" description="FAD-binding FR-type" evidence="15">
    <location>
        <begin position="688"/>
        <end position="950"/>
    </location>
</feature>
<dbReference type="SUPFAM" id="SSF63380">
    <property type="entry name" value="Riboflavin synthase domain-like"/>
    <property type="match status" value="1"/>
</dbReference>
<sequence>MSELPLFILYGSATGNAESIAKDLAKRYEDKSNLPSPFTSVICTEANNFKKKCQPIWDTEPTVASAPGCKYGVAMVVSTTGNGDCPENGSRFLRYLKRKTTVPTQPMKHVAFAILALGDTNYDQYCESGIVADKKFLECGGVRVMKLGKADEGTGMMEDVVEEWKDNVVPMLAKVCAGKGTDTGGSSSTLDASKSEGEEKKMDDATPAAVTTKATPVPSGRPNVQSLLNRRLGVTSASTAPVAVPAPTPAPAPVAVPSGGRPNVQAFLAARGIGRAGPAVGSRPTVPAVNAVPVPVLTTVKKSQDVTAVAKEESSSTTKATSQINLKSPSPLYILYGSATGNAETIAKDLAAKYEKQISESSSSSQSCYFPSVVCCELDQYKKKCIKTWEDDIGLNHDVGQKHGLIIISSTTGNGDAPENASRFVRYIKRKSTANTMPFQHVAYAVLGLGDTNYDQFCETGNIIDKKIHSLGGRRIQDAACADEGTGLEQVVDPWVATILNVVTEGCKGTGSGANASPISKKIEEEEKVNDDLPTQAKREVKVDVTMEKEEKPDEKEMTIQCLMTVPGLSIVRELLSEKTIPVVDPSMLPSLGTSFSSCQLFNEDEAIERKASRGLSLSELEKMTMSSGSSGIHFTINDPFESKILGARYLTKTDTQGAKKACDAMNCTKINEDKQTQDEKLIAAMKHLTEAFPLTGDRDINGKQLEQNGKRVIELQLSLPDDFTLEYEPGDAIGLVVSNTISATQFVLNMLKEKHDILPTRKVSLDEKYPITVEKAIRENIDLCSPIKNKRLLMSLSQFATDKDEANALKLLASKEQKGQDLFKRYVDEQRLNVVDILTQFPSCQSISLEGLLSILPGIPPRYYSISSSPLNQKGELHLTVAFSVVDYVTPCLSLNDKTSLQRRVGGVVTSYLEAICSPFLSGADGIGERFALDCMRIFPKPTADFRLPTSLTTPMVLIGPGTGVAPFIGFLKHRQAQLASIDSTKVAQEVSEGTWRGGFDFEEEDLPVSKQDAKGLVVGTDFRNKQVAGDIAMYFGCRYSDHDFLYKEEMENLEQIGVISNLNVAFSRDSKKTKCYVQNKLKSNGKALVELINDKAAAIYICGDGNAMAKDVQLALVDILAEHKFSKDADSQQKAKTYLEEMKNRNKLLIDIWS</sequence>
<dbReference type="GO" id="GO:0050660">
    <property type="term" value="F:flavin adenine dinucleotide binding"/>
    <property type="evidence" value="ECO:0007669"/>
    <property type="project" value="TreeGrafter"/>
</dbReference>
<dbReference type="PRINTS" id="PR00371">
    <property type="entry name" value="FPNCR"/>
</dbReference>
<feature type="domain" description="Flavodoxin-like" evidence="14">
    <location>
        <begin position="332"/>
        <end position="500"/>
    </location>
</feature>
<dbReference type="Pfam" id="PF00258">
    <property type="entry name" value="Flavodoxin_1"/>
    <property type="match status" value="2"/>
</dbReference>
<keyword evidence="7" id="KW-0274">FAD</keyword>
<proteinExistence type="predicted"/>
<dbReference type="GO" id="GO:0009086">
    <property type="term" value="P:methionine biosynthetic process"/>
    <property type="evidence" value="ECO:0007669"/>
    <property type="project" value="UniProtKB-KW"/>
</dbReference>
<evidence type="ECO:0000256" key="12">
    <source>
        <dbReference type="ARBA" id="ARBA00040659"/>
    </source>
</evidence>
<evidence type="ECO:0000256" key="5">
    <source>
        <dbReference type="ARBA" id="ARBA00022643"/>
    </source>
</evidence>
<evidence type="ECO:0000256" key="3">
    <source>
        <dbReference type="ARBA" id="ARBA00022605"/>
    </source>
</evidence>
<feature type="compositionally biased region" description="Low complexity" evidence="13">
    <location>
        <begin position="205"/>
        <end position="218"/>
    </location>
</feature>
<dbReference type="PANTHER" id="PTHR19384">
    <property type="entry name" value="NITRIC OXIDE SYNTHASE-RELATED"/>
    <property type="match status" value="1"/>
</dbReference>
<keyword evidence="5" id="KW-0288">FMN</keyword>
<accession>A0A7S3Q8M7</accession>
<feature type="compositionally biased region" description="Basic and acidic residues" evidence="13">
    <location>
        <begin position="193"/>
        <end position="204"/>
    </location>
</feature>
<name>A0A7S3Q8M7_9STRA</name>
<dbReference type="Gene3D" id="3.40.50.80">
    <property type="entry name" value="Nucleotide-binding domain of ferredoxin-NADP reductase (FNR) module"/>
    <property type="match status" value="1"/>
</dbReference>
<dbReference type="InterPro" id="IPR029039">
    <property type="entry name" value="Flavoprotein-like_sf"/>
</dbReference>
<dbReference type="SUPFAM" id="SSF52218">
    <property type="entry name" value="Flavoproteins"/>
    <property type="match status" value="2"/>
</dbReference>